<dbReference type="PANTHER" id="PTHR46539:SF9">
    <property type="entry name" value="RING-H2 FINGER PROTEIN ATL56"/>
    <property type="match status" value="1"/>
</dbReference>
<feature type="compositionally biased region" description="Polar residues" evidence="11">
    <location>
        <begin position="395"/>
        <end position="407"/>
    </location>
</feature>
<keyword evidence="9" id="KW-0472">Membrane</keyword>
<evidence type="ECO:0000256" key="10">
    <source>
        <dbReference type="PROSITE-ProRule" id="PRU00175"/>
    </source>
</evidence>
<feature type="region of interest" description="Disordered" evidence="11">
    <location>
        <begin position="313"/>
        <end position="407"/>
    </location>
</feature>
<keyword evidence="6" id="KW-0833">Ubl conjugation pathway</keyword>
<name>A0AAI9T1R8_9ASCO</name>
<gene>
    <name evidence="13" type="ORF">KGF56_000212</name>
</gene>
<dbReference type="InterPro" id="IPR024766">
    <property type="entry name" value="Znf_RING_H2"/>
</dbReference>
<accession>A0AAI9T1R8</accession>
<dbReference type="SUPFAM" id="SSF57850">
    <property type="entry name" value="RING/U-box"/>
    <property type="match status" value="1"/>
</dbReference>
<comment type="pathway">
    <text evidence="2">Protein modification; protein ubiquitination.</text>
</comment>
<dbReference type="InterPro" id="IPR001841">
    <property type="entry name" value="Znf_RING"/>
</dbReference>
<dbReference type="EMBL" id="JAHUZD010000019">
    <property type="protein sequence ID" value="KAI3406920.2"/>
    <property type="molecule type" value="Genomic_DNA"/>
</dbReference>
<dbReference type="PANTHER" id="PTHR46539">
    <property type="entry name" value="E3 UBIQUITIN-PROTEIN LIGASE ATL42"/>
    <property type="match status" value="1"/>
</dbReference>
<dbReference type="Proteomes" id="UP001202479">
    <property type="component" value="Unassembled WGS sequence"/>
</dbReference>
<keyword evidence="5 10" id="KW-0863">Zinc-finger</keyword>
<feature type="domain" description="RING-type" evidence="12">
    <location>
        <begin position="189"/>
        <end position="212"/>
    </location>
</feature>
<dbReference type="PROSITE" id="PS50089">
    <property type="entry name" value="ZF_RING_2"/>
    <property type="match status" value="1"/>
</dbReference>
<comment type="subcellular location">
    <subcellularLocation>
        <location evidence="1">Membrane</location>
    </subcellularLocation>
</comment>
<organism evidence="13 14">
    <name type="scientific">Candida oxycetoniae</name>
    <dbReference type="NCBI Taxonomy" id="497107"/>
    <lineage>
        <taxon>Eukaryota</taxon>
        <taxon>Fungi</taxon>
        <taxon>Dikarya</taxon>
        <taxon>Ascomycota</taxon>
        <taxon>Saccharomycotina</taxon>
        <taxon>Pichiomycetes</taxon>
        <taxon>Debaryomycetaceae</taxon>
        <taxon>Candida/Lodderomyces clade</taxon>
        <taxon>Candida</taxon>
    </lineage>
</organism>
<sequence>MDSPVIINFDLSDGIEGNVPFWLRDVFDRTLNATGMMERSASDEAIAGLIKVDVTSITEKECPICYEKFLTEPIVIEESKQGAKLKKETKMAELLDMDKEVKKKLLEKYDIYMEPLEKSSKFNDPYMFFPTDLGGAFYSRFPQRNLSTFQNVTTEDQFPGYKSEEKEIKDKRIEKYKKEGHVAVKIPGCEHIFGLSCIVEWLKSNVSCPLCRKEVEAKTNDPKRLKSEAIENNVVCNFNNERKMIDHMMEHSTDVFNPFRRPYNPAITSVTDSYMHQGWATPSNYSRPIRSRDPNLVLPRKFPFMEPIRRFSSVRRNTRENRRTRNVRRRNNDSTTVTNNESLEELSDQSRRRRSASNDSMRSARRVNFSPHTTNIDDLHDDSSESENSSSDSNGNPPTNVTGEADF</sequence>
<evidence type="ECO:0000256" key="3">
    <source>
        <dbReference type="ARBA" id="ARBA00022692"/>
    </source>
</evidence>
<evidence type="ECO:0000256" key="2">
    <source>
        <dbReference type="ARBA" id="ARBA00004906"/>
    </source>
</evidence>
<dbReference type="GO" id="GO:0008270">
    <property type="term" value="F:zinc ion binding"/>
    <property type="evidence" value="ECO:0007669"/>
    <property type="project" value="UniProtKB-KW"/>
</dbReference>
<dbReference type="AlphaFoldDB" id="A0AAI9T1R8"/>
<evidence type="ECO:0000256" key="1">
    <source>
        <dbReference type="ARBA" id="ARBA00004370"/>
    </source>
</evidence>
<evidence type="ECO:0000313" key="13">
    <source>
        <dbReference type="EMBL" id="KAI3406920.2"/>
    </source>
</evidence>
<proteinExistence type="predicted"/>
<keyword evidence="7" id="KW-0862">Zinc</keyword>
<dbReference type="GeneID" id="73377829"/>
<evidence type="ECO:0000256" key="4">
    <source>
        <dbReference type="ARBA" id="ARBA00022723"/>
    </source>
</evidence>
<evidence type="ECO:0000256" key="8">
    <source>
        <dbReference type="ARBA" id="ARBA00022989"/>
    </source>
</evidence>
<evidence type="ECO:0000313" key="14">
    <source>
        <dbReference type="Proteomes" id="UP001202479"/>
    </source>
</evidence>
<keyword evidence="3" id="KW-0812">Transmembrane</keyword>
<evidence type="ECO:0000256" key="7">
    <source>
        <dbReference type="ARBA" id="ARBA00022833"/>
    </source>
</evidence>
<evidence type="ECO:0000256" key="9">
    <source>
        <dbReference type="ARBA" id="ARBA00023136"/>
    </source>
</evidence>
<evidence type="ECO:0000259" key="12">
    <source>
        <dbReference type="PROSITE" id="PS50089"/>
    </source>
</evidence>
<evidence type="ECO:0000256" key="6">
    <source>
        <dbReference type="ARBA" id="ARBA00022786"/>
    </source>
</evidence>
<dbReference type="Gene3D" id="3.30.40.10">
    <property type="entry name" value="Zinc/RING finger domain, C3HC4 (zinc finger)"/>
    <property type="match status" value="1"/>
</dbReference>
<reference evidence="13" key="1">
    <citation type="journal article" date="2022" name="DNA Res.">
        <title>Genome analysis of five recently described species of the CUG-Ser clade uncovers Candida theae as a new hybrid lineage with pathogenic potential in the Candida parapsilosis species complex.</title>
        <authorList>
            <person name="Mixao V."/>
            <person name="Del Olmo V."/>
            <person name="Hegedusova E."/>
            <person name="Saus E."/>
            <person name="Pryszcz L."/>
            <person name="Cillingova A."/>
            <person name="Nosek J."/>
            <person name="Gabaldon T."/>
        </authorList>
    </citation>
    <scope>NUCLEOTIDE SEQUENCE</scope>
    <source>
        <strain evidence="13">CBS 10844</strain>
    </source>
</reference>
<dbReference type="GO" id="GO:0051603">
    <property type="term" value="P:proteolysis involved in protein catabolic process"/>
    <property type="evidence" value="ECO:0007669"/>
    <property type="project" value="UniProtKB-ARBA"/>
</dbReference>
<keyword evidence="4" id="KW-0479">Metal-binding</keyword>
<keyword evidence="8" id="KW-1133">Transmembrane helix</keyword>
<comment type="caution">
    <text evidence="13">The sequence shown here is derived from an EMBL/GenBank/DDBJ whole genome shotgun (WGS) entry which is preliminary data.</text>
</comment>
<dbReference type="InterPro" id="IPR013083">
    <property type="entry name" value="Znf_RING/FYVE/PHD"/>
</dbReference>
<keyword evidence="14" id="KW-1185">Reference proteome</keyword>
<dbReference type="GO" id="GO:0016020">
    <property type="term" value="C:membrane"/>
    <property type="evidence" value="ECO:0007669"/>
    <property type="project" value="UniProtKB-SubCell"/>
</dbReference>
<evidence type="ECO:0000256" key="11">
    <source>
        <dbReference type="SAM" id="MobiDB-lite"/>
    </source>
</evidence>
<evidence type="ECO:0000256" key="5">
    <source>
        <dbReference type="ARBA" id="ARBA00022771"/>
    </source>
</evidence>
<dbReference type="RefSeq" id="XP_049182665.1">
    <property type="nucleotide sequence ID" value="XM_049323297.1"/>
</dbReference>
<protein>
    <recommendedName>
        <fullName evidence="12">RING-type domain-containing protein</fullName>
    </recommendedName>
</protein>
<dbReference type="Pfam" id="PF12678">
    <property type="entry name" value="zf-rbx1"/>
    <property type="match status" value="1"/>
</dbReference>